<proteinExistence type="predicted"/>
<dbReference type="AlphaFoldDB" id="A0A371ECC7"/>
<sequence length="119" mass="13466">MLDFPAILRLWEVVPGLNVAMTTRLFAGETAVALDSKIIMMMELVALSLIGIQHAVLHAGKEYPSRVQEVICLLGMSWKEFFYKTLCVYSFGVMLLEIIRGRRNTSNYNADHPLNLIVH</sequence>
<feature type="non-terminal residue" evidence="1">
    <location>
        <position position="119"/>
    </location>
</feature>
<feature type="non-terminal residue" evidence="1">
    <location>
        <position position="1"/>
    </location>
</feature>
<gene>
    <name evidence="1" type="ORF">CR513_57840</name>
</gene>
<reference evidence="1" key="1">
    <citation type="submission" date="2018-05" db="EMBL/GenBank/DDBJ databases">
        <title>Draft genome of Mucuna pruriens seed.</title>
        <authorList>
            <person name="Nnadi N.E."/>
            <person name="Vos R."/>
            <person name="Hasami M.H."/>
            <person name="Devisetty U.K."/>
            <person name="Aguiy J.C."/>
        </authorList>
    </citation>
    <scope>NUCLEOTIDE SEQUENCE [LARGE SCALE GENOMIC DNA]</scope>
    <source>
        <strain evidence="1">JCA_2017</strain>
    </source>
</reference>
<dbReference type="EMBL" id="QJKJ01014752">
    <property type="protein sequence ID" value="RDX63695.1"/>
    <property type="molecule type" value="Genomic_DNA"/>
</dbReference>
<protein>
    <submittedName>
        <fullName evidence="1">Uncharacterized protein</fullName>
    </submittedName>
</protein>
<evidence type="ECO:0000313" key="2">
    <source>
        <dbReference type="Proteomes" id="UP000257109"/>
    </source>
</evidence>
<organism evidence="1 2">
    <name type="scientific">Mucuna pruriens</name>
    <name type="common">Velvet bean</name>
    <name type="synonym">Dolichos pruriens</name>
    <dbReference type="NCBI Taxonomy" id="157652"/>
    <lineage>
        <taxon>Eukaryota</taxon>
        <taxon>Viridiplantae</taxon>
        <taxon>Streptophyta</taxon>
        <taxon>Embryophyta</taxon>
        <taxon>Tracheophyta</taxon>
        <taxon>Spermatophyta</taxon>
        <taxon>Magnoliopsida</taxon>
        <taxon>eudicotyledons</taxon>
        <taxon>Gunneridae</taxon>
        <taxon>Pentapetalae</taxon>
        <taxon>rosids</taxon>
        <taxon>fabids</taxon>
        <taxon>Fabales</taxon>
        <taxon>Fabaceae</taxon>
        <taxon>Papilionoideae</taxon>
        <taxon>50 kb inversion clade</taxon>
        <taxon>NPAAA clade</taxon>
        <taxon>indigoferoid/millettioid clade</taxon>
        <taxon>Phaseoleae</taxon>
        <taxon>Mucuna</taxon>
    </lineage>
</organism>
<dbReference type="Proteomes" id="UP000257109">
    <property type="component" value="Unassembled WGS sequence"/>
</dbReference>
<keyword evidence="2" id="KW-1185">Reference proteome</keyword>
<evidence type="ECO:0000313" key="1">
    <source>
        <dbReference type="EMBL" id="RDX63695.1"/>
    </source>
</evidence>
<dbReference type="OrthoDB" id="688481at2759"/>
<name>A0A371ECC7_MUCPR</name>
<accession>A0A371ECC7</accession>
<comment type="caution">
    <text evidence="1">The sequence shown here is derived from an EMBL/GenBank/DDBJ whole genome shotgun (WGS) entry which is preliminary data.</text>
</comment>